<proteinExistence type="inferred from homology"/>
<reference evidence="5" key="1">
    <citation type="submission" date="2020-09" db="EMBL/GenBank/DDBJ databases">
        <title>A novel bacterium of genus Hazenella, isolated from South China Sea.</title>
        <authorList>
            <person name="Huang H."/>
            <person name="Mo K."/>
            <person name="Hu Y."/>
        </authorList>
    </citation>
    <scope>NUCLEOTIDE SEQUENCE</scope>
    <source>
        <strain evidence="5">IB182357</strain>
    </source>
</reference>
<dbReference type="EMBL" id="JACXAH010000007">
    <property type="protein sequence ID" value="MBD1371931.1"/>
    <property type="molecule type" value="Genomic_DNA"/>
</dbReference>
<dbReference type="PANTHER" id="PTHR11104:SF0">
    <property type="entry name" value="SPBETA PROPHAGE-DERIVED AMINOGLYCOSIDE N(3')-ACETYLTRANSFERASE-LIKE PROTEIN YOKD"/>
    <property type="match status" value="1"/>
</dbReference>
<dbReference type="InterPro" id="IPR028345">
    <property type="entry name" value="Antibiotic_NAT-like"/>
</dbReference>
<dbReference type="SUPFAM" id="SSF110710">
    <property type="entry name" value="TTHA0583/YokD-like"/>
    <property type="match status" value="1"/>
</dbReference>
<dbReference type="EC" id="2.3.1.-" evidence="4"/>
<dbReference type="InterPro" id="IPR003679">
    <property type="entry name" value="Amioglycoside_AcTrfase"/>
</dbReference>
<evidence type="ECO:0000256" key="1">
    <source>
        <dbReference type="ARBA" id="ARBA00006383"/>
    </source>
</evidence>
<comment type="caution">
    <text evidence="5">The sequence shown here is derived from an EMBL/GenBank/DDBJ whole genome shotgun (WGS) entry which is preliminary data.</text>
</comment>
<evidence type="ECO:0000313" key="5">
    <source>
        <dbReference type="EMBL" id="MBD1371931.1"/>
    </source>
</evidence>
<evidence type="ECO:0000256" key="4">
    <source>
        <dbReference type="RuleBase" id="RU365031"/>
    </source>
</evidence>
<dbReference type="Pfam" id="PF02522">
    <property type="entry name" value="Antibiotic_NAT"/>
    <property type="match status" value="1"/>
</dbReference>
<dbReference type="GO" id="GO:0046353">
    <property type="term" value="F:aminoglycoside 3-N-acetyltransferase activity"/>
    <property type="evidence" value="ECO:0007669"/>
    <property type="project" value="UniProtKB-EC"/>
</dbReference>
<protein>
    <recommendedName>
        <fullName evidence="4">Aminoglycoside N(3)-acetyltransferase</fullName>
        <ecNumber evidence="4">2.3.1.-</ecNumber>
    </recommendedName>
</protein>
<sequence>MSETENIQAAQIPQTIDTLVHDLKNIGIQQGMTLIVHSSLSSIGWVCGGAQTVVEALMKVLTPAGTLVMPTHSAILSDPKDWGNPPVPEAWWQTIREQMPAYDPHLTPTFLMGKIVDCFRSHTDTIRSSHPRNSFAAWGKHAHLITANHSLAFSMGENSPLARLYDLDAYVLLLGVDFDSNTSFHLAEYRQAKPPVIEESAPIIAHGKRVWKTYQDIETAEETFAELGKQYTQKYSVKQDQVGQAPSYLFSQRQAVDFALQSLQGK</sequence>
<dbReference type="PANTHER" id="PTHR11104">
    <property type="entry name" value="AMINOGLYCOSIDE N3-ACETYLTRANSFERASE"/>
    <property type="match status" value="1"/>
</dbReference>
<comment type="catalytic activity">
    <reaction evidence="4">
        <text>a 2-deoxystreptamine antibiotic + acetyl-CoA = an N(3)-acetyl-2-deoxystreptamine antibiotic + CoA + H(+)</text>
        <dbReference type="Rhea" id="RHEA:12665"/>
        <dbReference type="ChEBI" id="CHEBI:15378"/>
        <dbReference type="ChEBI" id="CHEBI:57287"/>
        <dbReference type="ChEBI" id="CHEBI:57288"/>
        <dbReference type="ChEBI" id="CHEBI:57921"/>
        <dbReference type="ChEBI" id="CHEBI:77452"/>
        <dbReference type="EC" id="2.3.1.81"/>
    </reaction>
</comment>
<organism evidence="5 6">
    <name type="scientific">Polycladospora coralii</name>
    <dbReference type="NCBI Taxonomy" id="2771432"/>
    <lineage>
        <taxon>Bacteria</taxon>
        <taxon>Bacillati</taxon>
        <taxon>Bacillota</taxon>
        <taxon>Bacilli</taxon>
        <taxon>Bacillales</taxon>
        <taxon>Thermoactinomycetaceae</taxon>
        <taxon>Polycladospora</taxon>
    </lineage>
</organism>
<keyword evidence="3 4" id="KW-0012">Acyltransferase</keyword>
<keyword evidence="4" id="KW-0046">Antibiotic resistance</keyword>
<comment type="similarity">
    <text evidence="1 4">Belongs to the antibiotic N-acetyltransferase family.</text>
</comment>
<dbReference type="AlphaFoldDB" id="A0A926N892"/>
<evidence type="ECO:0000256" key="3">
    <source>
        <dbReference type="ARBA" id="ARBA00023315"/>
    </source>
</evidence>
<accession>A0A926N892</accession>
<gene>
    <name evidence="5" type="ORF">IC620_06100</name>
</gene>
<keyword evidence="2 4" id="KW-0808">Transferase</keyword>
<evidence type="ECO:0000256" key="2">
    <source>
        <dbReference type="ARBA" id="ARBA00022679"/>
    </source>
</evidence>
<dbReference type="RefSeq" id="WP_191141769.1">
    <property type="nucleotide sequence ID" value="NZ_JACXAH010000007.1"/>
</dbReference>
<name>A0A926N892_9BACL</name>
<keyword evidence="6" id="KW-1185">Reference proteome</keyword>
<evidence type="ECO:0000313" key="6">
    <source>
        <dbReference type="Proteomes" id="UP000661691"/>
    </source>
</evidence>
<dbReference type="Proteomes" id="UP000661691">
    <property type="component" value="Unassembled WGS sequence"/>
</dbReference>
<dbReference type="GO" id="GO:0046677">
    <property type="term" value="P:response to antibiotic"/>
    <property type="evidence" value="ECO:0007669"/>
    <property type="project" value="UniProtKB-KW"/>
</dbReference>